<dbReference type="Proteomes" id="UP000070226">
    <property type="component" value="Unassembled WGS sequence"/>
</dbReference>
<dbReference type="EMBL" id="LRQT01000046">
    <property type="protein sequence ID" value="KXA63896.1"/>
    <property type="molecule type" value="Genomic_DNA"/>
</dbReference>
<dbReference type="PATRIC" id="fig|39777.7.peg.1116"/>
<evidence type="ECO:0000313" key="3">
    <source>
        <dbReference type="Proteomes" id="UP000070226"/>
    </source>
</evidence>
<keyword evidence="1" id="KW-0472">Membrane</keyword>
<reference evidence="2 3" key="1">
    <citation type="submission" date="2016-01" db="EMBL/GenBank/DDBJ databases">
        <authorList>
            <person name="Oliw E.H."/>
        </authorList>
    </citation>
    <scope>NUCLEOTIDE SEQUENCE [LARGE SCALE GENOMIC DNA]</scope>
    <source>
        <strain evidence="2 3">CMW7756B</strain>
    </source>
</reference>
<feature type="transmembrane region" description="Helical" evidence="1">
    <location>
        <begin position="110"/>
        <end position="129"/>
    </location>
</feature>
<gene>
    <name evidence="2" type="ORF">HMPREF3233_01149</name>
</gene>
<keyword evidence="1" id="KW-0812">Transmembrane</keyword>
<keyword evidence="1" id="KW-1133">Transmembrane helix</keyword>
<name>A0A133S4B5_9FIRM</name>
<comment type="caution">
    <text evidence="2">The sequence shown here is derived from an EMBL/GenBank/DDBJ whole genome shotgun (WGS) entry which is preliminary data.</text>
</comment>
<dbReference type="AlphaFoldDB" id="A0A133S4B5"/>
<evidence type="ECO:0000313" key="2">
    <source>
        <dbReference type="EMBL" id="KXA63896.1"/>
    </source>
</evidence>
<organism evidence="2">
    <name type="scientific">Veillonella atypica</name>
    <dbReference type="NCBI Taxonomy" id="39777"/>
    <lineage>
        <taxon>Bacteria</taxon>
        <taxon>Bacillati</taxon>
        <taxon>Bacillota</taxon>
        <taxon>Negativicutes</taxon>
        <taxon>Veillonellales</taxon>
        <taxon>Veillonellaceae</taxon>
        <taxon>Veillonella</taxon>
    </lineage>
</organism>
<evidence type="ECO:0000256" key="1">
    <source>
        <dbReference type="SAM" id="Phobius"/>
    </source>
</evidence>
<sequence>MSKKQRAVVRTHVDLWENTAIQKVVALVNAVIQAKLIKMAKAVNDVRHIQERIHVVNVQQLSKANNKVQNVNLANLVKTVQLEAVKIHIVLNEMARILVIQEIHVIRVHVIRMIIIVMKILTTVVRALTTVR</sequence>
<accession>A0A133S4B5</accession>
<protein>
    <submittedName>
        <fullName evidence="2">Uncharacterized protein</fullName>
    </submittedName>
</protein>
<proteinExistence type="predicted"/>